<organism evidence="2 3">
    <name type="scientific">Candidatus Nomurabacteria bacterium RIFCSPHIGHO2_12_FULL_37_29</name>
    <dbReference type="NCBI Taxonomy" id="1801759"/>
    <lineage>
        <taxon>Bacteria</taxon>
        <taxon>Candidatus Nomuraibacteriota</taxon>
    </lineage>
</organism>
<sequence>MENKLKNKLSSGFTLVEILFGVSIFILIFFALTLFSRNIWVYNSFVSVGLANIDAGRQTMKTMVSEIRTASTADTGAYTISQAGVSSFIFYSNIDNDALKEKVRYFLNGSQLQKGVIKPTGSPLSYNALNETIITLMSNVTNTSIFDYYDENYDGTTAALSSPVTISSVRLVKITINVDSDPNRAPAATTFSTQVSIRNLKDNI</sequence>
<dbReference type="EMBL" id="MFUJ01000008">
    <property type="protein sequence ID" value="OGI79476.1"/>
    <property type="molecule type" value="Genomic_DNA"/>
</dbReference>
<evidence type="ECO:0000256" key="1">
    <source>
        <dbReference type="SAM" id="Phobius"/>
    </source>
</evidence>
<name>A0A1F6WCI3_9BACT</name>
<gene>
    <name evidence="2" type="ORF">A3F19_02525</name>
</gene>
<keyword evidence="1" id="KW-1133">Transmembrane helix</keyword>
<proteinExistence type="predicted"/>
<dbReference type="PROSITE" id="PS00409">
    <property type="entry name" value="PROKAR_NTER_METHYL"/>
    <property type="match status" value="1"/>
</dbReference>
<reference evidence="2 3" key="1">
    <citation type="journal article" date="2016" name="Nat. Commun.">
        <title>Thousands of microbial genomes shed light on interconnected biogeochemical processes in an aquifer system.</title>
        <authorList>
            <person name="Anantharaman K."/>
            <person name="Brown C.T."/>
            <person name="Hug L.A."/>
            <person name="Sharon I."/>
            <person name="Castelle C.J."/>
            <person name="Probst A.J."/>
            <person name="Thomas B.C."/>
            <person name="Singh A."/>
            <person name="Wilkins M.J."/>
            <person name="Karaoz U."/>
            <person name="Brodie E.L."/>
            <person name="Williams K.H."/>
            <person name="Hubbard S.S."/>
            <person name="Banfield J.F."/>
        </authorList>
    </citation>
    <scope>NUCLEOTIDE SEQUENCE [LARGE SCALE GENOMIC DNA]</scope>
</reference>
<evidence type="ECO:0000313" key="3">
    <source>
        <dbReference type="Proteomes" id="UP000177052"/>
    </source>
</evidence>
<accession>A0A1F6WCI3</accession>
<comment type="caution">
    <text evidence="2">The sequence shown here is derived from an EMBL/GenBank/DDBJ whole genome shotgun (WGS) entry which is preliminary data.</text>
</comment>
<evidence type="ECO:0008006" key="4">
    <source>
        <dbReference type="Google" id="ProtNLM"/>
    </source>
</evidence>
<dbReference type="Proteomes" id="UP000177052">
    <property type="component" value="Unassembled WGS sequence"/>
</dbReference>
<evidence type="ECO:0000313" key="2">
    <source>
        <dbReference type="EMBL" id="OGI79476.1"/>
    </source>
</evidence>
<protein>
    <recommendedName>
        <fullName evidence="4">Type II secretion system protein J</fullName>
    </recommendedName>
</protein>
<dbReference type="AlphaFoldDB" id="A0A1F6WCI3"/>
<keyword evidence="1" id="KW-0812">Transmembrane</keyword>
<dbReference type="InterPro" id="IPR012902">
    <property type="entry name" value="N_methyl_site"/>
</dbReference>
<keyword evidence="1" id="KW-0472">Membrane</keyword>
<feature type="transmembrane region" description="Helical" evidence="1">
    <location>
        <begin position="12"/>
        <end position="33"/>
    </location>
</feature>